<organism evidence="1 2">
    <name type="scientific">Nicotiana attenuata</name>
    <name type="common">Coyote tobacco</name>
    <dbReference type="NCBI Taxonomy" id="49451"/>
    <lineage>
        <taxon>Eukaryota</taxon>
        <taxon>Viridiplantae</taxon>
        <taxon>Streptophyta</taxon>
        <taxon>Embryophyta</taxon>
        <taxon>Tracheophyta</taxon>
        <taxon>Spermatophyta</taxon>
        <taxon>Magnoliopsida</taxon>
        <taxon>eudicotyledons</taxon>
        <taxon>Gunneridae</taxon>
        <taxon>Pentapetalae</taxon>
        <taxon>asterids</taxon>
        <taxon>lamiids</taxon>
        <taxon>Solanales</taxon>
        <taxon>Solanaceae</taxon>
        <taxon>Nicotianoideae</taxon>
        <taxon>Nicotianeae</taxon>
        <taxon>Nicotiana</taxon>
    </lineage>
</organism>
<keyword evidence="2" id="KW-1185">Reference proteome</keyword>
<proteinExistence type="predicted"/>
<evidence type="ECO:0000313" key="1">
    <source>
        <dbReference type="EMBL" id="OIS99689.1"/>
    </source>
</evidence>
<dbReference type="EMBL" id="MJEQ01037190">
    <property type="protein sequence ID" value="OIS99689.1"/>
    <property type="molecule type" value="Genomic_DNA"/>
</dbReference>
<name>A0A1J6I5B0_NICAT</name>
<sequence>MFLYQIKRSSTNSSKHPFCAHEGLAIIAPKTITVSVLTLRKIAEMVLVTLWVSLMEELLRCEAHREVKMVIHRMWQLTFLRLVRRTTSLSNLKPMRR</sequence>
<accession>A0A1J6I5B0</accession>
<protein>
    <submittedName>
        <fullName evidence="1">Uncharacterized protein</fullName>
    </submittedName>
</protein>
<dbReference type="AlphaFoldDB" id="A0A1J6I5B0"/>
<gene>
    <name evidence="1" type="ORF">A4A49_38515</name>
</gene>
<evidence type="ECO:0000313" key="2">
    <source>
        <dbReference type="Proteomes" id="UP000187609"/>
    </source>
</evidence>
<reference evidence="1" key="1">
    <citation type="submission" date="2016-11" db="EMBL/GenBank/DDBJ databases">
        <title>The genome of Nicotiana attenuata.</title>
        <authorList>
            <person name="Xu S."/>
            <person name="Brockmoeller T."/>
            <person name="Gaquerel E."/>
            <person name="Navarro A."/>
            <person name="Kuhl H."/>
            <person name="Gase K."/>
            <person name="Ling Z."/>
            <person name="Zhou W."/>
            <person name="Kreitzer C."/>
            <person name="Stanke M."/>
            <person name="Tang H."/>
            <person name="Lyons E."/>
            <person name="Pandey P."/>
            <person name="Pandey S.P."/>
            <person name="Timmermann B."/>
            <person name="Baldwin I.T."/>
        </authorList>
    </citation>
    <scope>NUCLEOTIDE SEQUENCE [LARGE SCALE GENOMIC DNA]</scope>
    <source>
        <strain evidence="1">UT</strain>
    </source>
</reference>
<dbReference type="Gramene" id="OIS99689">
    <property type="protein sequence ID" value="OIS99689"/>
    <property type="gene ID" value="A4A49_38515"/>
</dbReference>
<dbReference type="Proteomes" id="UP000187609">
    <property type="component" value="Unassembled WGS sequence"/>
</dbReference>
<comment type="caution">
    <text evidence="1">The sequence shown here is derived from an EMBL/GenBank/DDBJ whole genome shotgun (WGS) entry which is preliminary data.</text>
</comment>